<organism evidence="2 3">
    <name type="scientific">Archangium gephyra</name>
    <dbReference type="NCBI Taxonomy" id="48"/>
    <lineage>
        <taxon>Bacteria</taxon>
        <taxon>Pseudomonadati</taxon>
        <taxon>Myxococcota</taxon>
        <taxon>Myxococcia</taxon>
        <taxon>Myxococcales</taxon>
        <taxon>Cystobacterineae</taxon>
        <taxon>Archangiaceae</taxon>
        <taxon>Archangium</taxon>
    </lineage>
</organism>
<evidence type="ECO:0000313" key="3">
    <source>
        <dbReference type="Proteomes" id="UP000249061"/>
    </source>
</evidence>
<comment type="caution">
    <text evidence="2">The sequence shown here is derived from an EMBL/GenBank/DDBJ whole genome shotgun (WGS) entry which is preliminary data.</text>
</comment>
<proteinExistence type="predicted"/>
<accession>A0A2W5SFB7</accession>
<gene>
    <name evidence="2" type="ORF">DI536_37590</name>
</gene>
<evidence type="ECO:0000256" key="1">
    <source>
        <dbReference type="SAM" id="MobiDB-lite"/>
    </source>
</evidence>
<name>A0A2W5SFB7_9BACT</name>
<dbReference type="Proteomes" id="UP000249061">
    <property type="component" value="Unassembled WGS sequence"/>
</dbReference>
<reference evidence="2 3" key="1">
    <citation type="submission" date="2017-08" db="EMBL/GenBank/DDBJ databases">
        <title>Infants hospitalized years apart are colonized by the same room-sourced microbial strains.</title>
        <authorList>
            <person name="Brooks B."/>
            <person name="Olm M.R."/>
            <person name="Firek B.A."/>
            <person name="Baker R."/>
            <person name="Thomas B.C."/>
            <person name="Morowitz M.J."/>
            <person name="Banfield J.F."/>
        </authorList>
    </citation>
    <scope>NUCLEOTIDE SEQUENCE [LARGE SCALE GENOMIC DNA]</scope>
    <source>
        <strain evidence="2">S2_003_000_R2_14</strain>
    </source>
</reference>
<dbReference type="EMBL" id="QFQP01000270">
    <property type="protein sequence ID" value="PZR01582.1"/>
    <property type="molecule type" value="Genomic_DNA"/>
</dbReference>
<feature type="non-terminal residue" evidence="2">
    <location>
        <position position="62"/>
    </location>
</feature>
<evidence type="ECO:0000313" key="2">
    <source>
        <dbReference type="EMBL" id="PZR01582.1"/>
    </source>
</evidence>
<dbReference type="AlphaFoldDB" id="A0A2W5SFB7"/>
<feature type="region of interest" description="Disordered" evidence="1">
    <location>
        <begin position="43"/>
        <end position="62"/>
    </location>
</feature>
<sequence length="62" mass="7072">MSNWIARYEEGYVTPEGIRVLLGTQLFEQHPWATPEQALAHWRKRPDLAGPDVRNAGNGLEQ</sequence>
<protein>
    <submittedName>
        <fullName evidence="2">Uncharacterized protein</fullName>
    </submittedName>
</protein>